<comment type="similarity">
    <text evidence="1 2">Belongs to the BioY family.</text>
</comment>
<feature type="transmembrane region" description="Helical" evidence="3">
    <location>
        <begin position="149"/>
        <end position="176"/>
    </location>
</feature>
<feature type="transmembrane region" description="Helical" evidence="3">
    <location>
        <begin position="32"/>
        <end position="50"/>
    </location>
</feature>
<reference evidence="4 5" key="1">
    <citation type="submission" date="2020-08" db="EMBL/GenBank/DDBJ databases">
        <title>Genomic Encyclopedia of Type Strains, Phase IV (KMG-IV): sequencing the most valuable type-strain genomes for metagenomic binning, comparative biology and taxonomic classification.</title>
        <authorList>
            <person name="Goeker M."/>
        </authorList>
    </citation>
    <scope>NUCLEOTIDE SEQUENCE [LARGE SCALE GENOMIC DNA]</scope>
    <source>
        <strain evidence="4 5">DSM 21769</strain>
    </source>
</reference>
<dbReference type="Gene3D" id="1.10.1760.20">
    <property type="match status" value="1"/>
</dbReference>
<keyword evidence="5" id="KW-1185">Reference proteome</keyword>
<evidence type="ECO:0000313" key="5">
    <source>
        <dbReference type="Proteomes" id="UP000568839"/>
    </source>
</evidence>
<dbReference type="GO" id="GO:0015225">
    <property type="term" value="F:biotin transmembrane transporter activity"/>
    <property type="evidence" value="ECO:0007669"/>
    <property type="project" value="UniProtKB-UniRule"/>
</dbReference>
<organism evidence="4 5">
    <name type="scientific">Geomicrobium halophilum</name>
    <dbReference type="NCBI Taxonomy" id="549000"/>
    <lineage>
        <taxon>Bacteria</taxon>
        <taxon>Bacillati</taxon>
        <taxon>Bacillota</taxon>
        <taxon>Bacilli</taxon>
        <taxon>Bacillales</taxon>
        <taxon>Geomicrobium</taxon>
    </lineage>
</organism>
<evidence type="ECO:0000313" key="4">
    <source>
        <dbReference type="EMBL" id="MBB6450177.1"/>
    </source>
</evidence>
<dbReference type="PANTHER" id="PTHR34295:SF1">
    <property type="entry name" value="BIOTIN TRANSPORTER BIOY"/>
    <property type="match status" value="1"/>
</dbReference>
<evidence type="ECO:0000256" key="1">
    <source>
        <dbReference type="ARBA" id="ARBA00010692"/>
    </source>
</evidence>
<feature type="transmembrane region" description="Helical" evidence="3">
    <location>
        <begin position="57"/>
        <end position="76"/>
    </location>
</feature>
<keyword evidence="2 3" id="KW-0472">Membrane</keyword>
<evidence type="ECO:0000256" key="2">
    <source>
        <dbReference type="PIRNR" id="PIRNR016661"/>
    </source>
</evidence>
<dbReference type="PIRSF" id="PIRSF016661">
    <property type="entry name" value="BioY"/>
    <property type="match status" value="1"/>
</dbReference>
<dbReference type="Proteomes" id="UP000568839">
    <property type="component" value="Unassembled WGS sequence"/>
</dbReference>
<accession>A0A841PMV1</accession>
<dbReference type="InterPro" id="IPR003784">
    <property type="entry name" value="BioY"/>
</dbReference>
<dbReference type="Pfam" id="PF02632">
    <property type="entry name" value="BioY"/>
    <property type="match status" value="1"/>
</dbReference>
<keyword evidence="3" id="KW-1133">Transmembrane helix</keyword>
<name>A0A841PMV1_9BACL</name>
<keyword evidence="3" id="KW-0812">Transmembrane</keyword>
<feature type="transmembrane region" description="Helical" evidence="3">
    <location>
        <begin position="82"/>
        <end position="101"/>
    </location>
</feature>
<keyword evidence="2" id="KW-1003">Cell membrane</keyword>
<dbReference type="AlphaFoldDB" id="A0A841PMV1"/>
<proteinExistence type="inferred from homology"/>
<dbReference type="GO" id="GO:0005886">
    <property type="term" value="C:plasma membrane"/>
    <property type="evidence" value="ECO:0007669"/>
    <property type="project" value="UniProtKB-SubCell"/>
</dbReference>
<dbReference type="PANTHER" id="PTHR34295">
    <property type="entry name" value="BIOTIN TRANSPORTER BIOY"/>
    <property type="match status" value="1"/>
</dbReference>
<dbReference type="EMBL" id="JACHHJ010000003">
    <property type="protein sequence ID" value="MBB6450177.1"/>
    <property type="molecule type" value="Genomic_DNA"/>
</dbReference>
<feature type="transmembrane region" description="Helical" evidence="3">
    <location>
        <begin position="113"/>
        <end position="137"/>
    </location>
</feature>
<evidence type="ECO:0000256" key="3">
    <source>
        <dbReference type="SAM" id="Phobius"/>
    </source>
</evidence>
<sequence length="195" mass="21157">MKSIDIMTIAMFVAMMAVAANITAIFPFLVFAGIPLTFQPLIAILAGAVLGSRRGAVTMVVYTIVGLLGAPVFAQFHAGPAMLVRPTFGFILSFIVAAYVVGKIIEKSHNPQLFTYIIASFIGLAFNYFIGTHWVYFAYVLGFNAPDQFTYGIVWLGMLPLLIKDIFFTIAAAVIAQKLPESVKRPFIGKGAVSH</sequence>
<gene>
    <name evidence="4" type="ORF">HNR44_002160</name>
</gene>
<dbReference type="RefSeq" id="WP_184404233.1">
    <property type="nucleotide sequence ID" value="NZ_JACHHJ010000003.1"/>
</dbReference>
<keyword evidence="2" id="KW-0813">Transport</keyword>
<comment type="caution">
    <text evidence="4">The sequence shown here is derived from an EMBL/GenBank/DDBJ whole genome shotgun (WGS) entry which is preliminary data.</text>
</comment>
<comment type="subcellular location">
    <subcellularLocation>
        <location evidence="2">Cell membrane</location>
        <topology evidence="2">Multi-pass membrane protein</topology>
    </subcellularLocation>
</comment>
<protein>
    <recommendedName>
        <fullName evidence="2">Biotin transporter</fullName>
    </recommendedName>
</protein>
<feature type="transmembrane region" description="Helical" evidence="3">
    <location>
        <begin position="7"/>
        <end position="26"/>
    </location>
</feature>